<name>A0A2U1K5E3_9BACI</name>
<dbReference type="SUPFAM" id="SSF48452">
    <property type="entry name" value="TPR-like"/>
    <property type="match status" value="2"/>
</dbReference>
<dbReference type="PANTHER" id="PTHR45586:SF1">
    <property type="entry name" value="LIPOPOLYSACCHARIDE ASSEMBLY PROTEIN B"/>
    <property type="match status" value="1"/>
</dbReference>
<evidence type="ECO:0000256" key="1">
    <source>
        <dbReference type="ARBA" id="ARBA00022737"/>
    </source>
</evidence>
<protein>
    <submittedName>
        <fullName evidence="4">Uncharacterized protein</fullName>
    </submittedName>
</protein>
<organism evidence="4 5">
    <name type="scientific">Pueribacillus theae</name>
    <dbReference type="NCBI Taxonomy" id="2171751"/>
    <lineage>
        <taxon>Bacteria</taxon>
        <taxon>Bacillati</taxon>
        <taxon>Bacillota</taxon>
        <taxon>Bacilli</taxon>
        <taxon>Bacillales</taxon>
        <taxon>Bacillaceae</taxon>
        <taxon>Pueribacillus</taxon>
    </lineage>
</organism>
<accession>A0A2U1K5E3</accession>
<evidence type="ECO:0000256" key="3">
    <source>
        <dbReference type="PROSITE-ProRule" id="PRU00339"/>
    </source>
</evidence>
<dbReference type="InterPro" id="IPR011990">
    <property type="entry name" value="TPR-like_helical_dom_sf"/>
</dbReference>
<evidence type="ECO:0000256" key="2">
    <source>
        <dbReference type="ARBA" id="ARBA00022803"/>
    </source>
</evidence>
<reference evidence="4 5" key="1">
    <citation type="submission" date="2018-04" db="EMBL/GenBank/DDBJ databases">
        <title>Camelliibacillus theae gen. nov., sp. nov., isolated from Pu'er tea.</title>
        <authorList>
            <person name="Niu L."/>
        </authorList>
    </citation>
    <scope>NUCLEOTIDE SEQUENCE [LARGE SCALE GENOMIC DNA]</scope>
    <source>
        <strain evidence="4 5">T8</strain>
    </source>
</reference>
<gene>
    <name evidence="4" type="ORF">DCC39_05045</name>
</gene>
<dbReference type="PROSITE" id="PS50005">
    <property type="entry name" value="TPR"/>
    <property type="match status" value="1"/>
</dbReference>
<proteinExistence type="predicted"/>
<dbReference type="Pfam" id="PF14559">
    <property type="entry name" value="TPR_19"/>
    <property type="match status" value="1"/>
</dbReference>
<dbReference type="AlphaFoldDB" id="A0A2U1K5E3"/>
<keyword evidence="1" id="KW-0677">Repeat</keyword>
<sequence length="529" mass="61481">MNKERKERAQIIPFTQNGEYFFQRALSYYHQNHLFKAKKYLLRAVKLDDKEPVYIGQLAAVLSELGEYTESNKWLYYLLSEVDPSAAECYFFLANNYVHLGLFEKAEDEALYYLELEPHGEFAQDAEELLAFIGSEALHELGENVIIRKHSQAKEKMEAGEFQHAISLFQEMINEHPSFWAAYNNLALAYFYSGKKEKAVSTLEEVLTKNPGNLHALCNLALFLYFIGFHRQSEQIKHKLKTVYPIHHDQRYKLGSTFALLREHEYAFKWLSSVRQTTLVEEIPFYHWLAVSAFMTGREKTAKTSWEHIKKIDPESEVAPHYLAELKKGTLTPDAVDYHYRLPEKDKTYFNFLTEGLKDNEKTKLVHLYILRKNFHKEGYESLQSFCKSEKEPLYLKELASGVMLNQVPGKPVVIKHEGLEMIYKADTELPATITTGLKVIAKLQESLKPGELNDVIYRLWANLFKYACLHNMPFENSDGWSAAIEYSWKKQKGSKVAQKEIASFYNISVATVSKYAKKIKHFLRKQQL</sequence>
<dbReference type="InterPro" id="IPR051012">
    <property type="entry name" value="CellSynth/LPSAsmb/PSIAsmb"/>
</dbReference>
<dbReference type="Gene3D" id="1.25.40.10">
    <property type="entry name" value="Tetratricopeptide repeat domain"/>
    <property type="match status" value="2"/>
</dbReference>
<keyword evidence="2 3" id="KW-0802">TPR repeat</keyword>
<dbReference type="OrthoDB" id="600613at2"/>
<dbReference type="EMBL" id="QCZG01000007">
    <property type="protein sequence ID" value="PWA12592.1"/>
    <property type="molecule type" value="Genomic_DNA"/>
</dbReference>
<keyword evidence="5" id="KW-1185">Reference proteome</keyword>
<feature type="repeat" description="TPR" evidence="3">
    <location>
        <begin position="180"/>
        <end position="213"/>
    </location>
</feature>
<dbReference type="InterPro" id="IPR019734">
    <property type="entry name" value="TPR_rpt"/>
</dbReference>
<evidence type="ECO:0000313" key="4">
    <source>
        <dbReference type="EMBL" id="PWA12592.1"/>
    </source>
</evidence>
<dbReference type="Proteomes" id="UP000245998">
    <property type="component" value="Unassembled WGS sequence"/>
</dbReference>
<dbReference type="PANTHER" id="PTHR45586">
    <property type="entry name" value="TPR REPEAT-CONTAINING PROTEIN PA4667"/>
    <property type="match status" value="1"/>
</dbReference>
<evidence type="ECO:0000313" key="5">
    <source>
        <dbReference type="Proteomes" id="UP000245998"/>
    </source>
</evidence>
<comment type="caution">
    <text evidence="4">The sequence shown here is derived from an EMBL/GenBank/DDBJ whole genome shotgun (WGS) entry which is preliminary data.</text>
</comment>
<dbReference type="RefSeq" id="WP_116553796.1">
    <property type="nucleotide sequence ID" value="NZ_QCZG01000007.1"/>
</dbReference>
<dbReference type="SMART" id="SM00028">
    <property type="entry name" value="TPR"/>
    <property type="match status" value="4"/>
</dbReference>